<gene>
    <name evidence="1" type="ORF">IAC04_06745</name>
</gene>
<sequence length="66" mass="7251">MVSAVLQAKLRKFAIRLLGGFEVEHRLDDVEDVHCTGEVCDDLAIDTFYGDIKGLNAESDIVSALK</sequence>
<reference evidence="1" key="2">
    <citation type="submission" date="2021-04" db="EMBL/GenBank/DDBJ databases">
        <authorList>
            <person name="Gilroy R."/>
        </authorList>
    </citation>
    <scope>NUCLEOTIDE SEQUENCE</scope>
    <source>
        <strain evidence="1">Gambia16-554</strain>
    </source>
</reference>
<evidence type="ECO:0000313" key="1">
    <source>
        <dbReference type="EMBL" id="HIZ86171.1"/>
    </source>
</evidence>
<dbReference type="EMBL" id="DXAW01000115">
    <property type="protein sequence ID" value="HIZ86171.1"/>
    <property type="molecule type" value="Genomic_DNA"/>
</dbReference>
<proteinExistence type="predicted"/>
<dbReference type="AlphaFoldDB" id="A0A9D2GQ62"/>
<evidence type="ECO:0000313" key="2">
    <source>
        <dbReference type="Proteomes" id="UP000824115"/>
    </source>
</evidence>
<organism evidence="1 2">
    <name type="scientific">Candidatus Coprenecus stercoravium</name>
    <dbReference type="NCBI Taxonomy" id="2840735"/>
    <lineage>
        <taxon>Bacteria</taxon>
        <taxon>Pseudomonadati</taxon>
        <taxon>Bacteroidota</taxon>
        <taxon>Bacteroidia</taxon>
        <taxon>Bacteroidales</taxon>
        <taxon>Rikenellaceae</taxon>
        <taxon>Rikenellaceae incertae sedis</taxon>
        <taxon>Candidatus Coprenecus</taxon>
    </lineage>
</organism>
<dbReference type="Proteomes" id="UP000824115">
    <property type="component" value="Unassembled WGS sequence"/>
</dbReference>
<reference evidence="1" key="1">
    <citation type="journal article" date="2021" name="PeerJ">
        <title>Extensive microbial diversity within the chicken gut microbiome revealed by metagenomics and culture.</title>
        <authorList>
            <person name="Gilroy R."/>
            <person name="Ravi A."/>
            <person name="Getino M."/>
            <person name="Pursley I."/>
            <person name="Horton D.L."/>
            <person name="Alikhan N.F."/>
            <person name="Baker D."/>
            <person name="Gharbi K."/>
            <person name="Hall N."/>
            <person name="Watson M."/>
            <person name="Adriaenssens E.M."/>
            <person name="Foster-Nyarko E."/>
            <person name="Jarju S."/>
            <person name="Secka A."/>
            <person name="Antonio M."/>
            <person name="Oren A."/>
            <person name="Chaudhuri R.R."/>
            <person name="La Ragione R."/>
            <person name="Hildebrand F."/>
            <person name="Pallen M.J."/>
        </authorList>
    </citation>
    <scope>NUCLEOTIDE SEQUENCE</scope>
    <source>
        <strain evidence="1">Gambia16-554</strain>
    </source>
</reference>
<protein>
    <submittedName>
        <fullName evidence="1">Uncharacterized protein</fullName>
    </submittedName>
</protein>
<comment type="caution">
    <text evidence="1">The sequence shown here is derived from an EMBL/GenBank/DDBJ whole genome shotgun (WGS) entry which is preliminary data.</text>
</comment>
<name>A0A9D2GQ62_9BACT</name>
<accession>A0A9D2GQ62</accession>